<dbReference type="InterPro" id="IPR032534">
    <property type="entry name" value="EcxA_zinc-bd"/>
</dbReference>
<organism evidence="5 6">
    <name type="scientific">Longimonas halophila</name>
    <dbReference type="NCBI Taxonomy" id="1469170"/>
    <lineage>
        <taxon>Bacteria</taxon>
        <taxon>Pseudomonadati</taxon>
        <taxon>Rhodothermota</taxon>
        <taxon>Rhodothermia</taxon>
        <taxon>Rhodothermales</taxon>
        <taxon>Salisaetaceae</taxon>
        <taxon>Longimonas</taxon>
    </lineage>
</organism>
<keyword evidence="5" id="KW-0378">Hydrolase</keyword>
<evidence type="ECO:0000259" key="2">
    <source>
        <dbReference type="Pfam" id="PF16313"/>
    </source>
</evidence>
<reference evidence="5 6" key="1">
    <citation type="submission" date="2017-10" db="EMBL/GenBank/DDBJ databases">
        <title>Draft genome of Longimonas halophila.</title>
        <authorList>
            <person name="Goh K.M."/>
            <person name="Shamsir M.S."/>
            <person name="Lim S.W."/>
        </authorList>
    </citation>
    <scope>NUCLEOTIDE SEQUENCE [LARGE SCALE GENOMIC DNA]</scope>
    <source>
        <strain evidence="5 6">KCTC 42399</strain>
    </source>
</reference>
<evidence type="ECO:0000259" key="3">
    <source>
        <dbReference type="Pfam" id="PF17148"/>
    </source>
</evidence>
<gene>
    <name evidence="5" type="ORF">CRI93_13935</name>
</gene>
<evidence type="ECO:0000259" key="4">
    <source>
        <dbReference type="Pfam" id="PF17162"/>
    </source>
</evidence>
<keyword evidence="1" id="KW-0732">Signal</keyword>
<dbReference type="CDD" id="cd04276">
    <property type="entry name" value="ZnMc_MMP_like_2"/>
    <property type="match status" value="1"/>
</dbReference>
<sequence length="814" mass="92356">MLHRLLAACAVAALVFTGCASSQSAAVSDDDEPSASTYEEIVTDAESDEGLFTTHVKEEKLYYEIPDSLLGTEMLMVTRIAQTATDIGFGGEKAQTQVLRWEQQNDRVLLRRVSYENVADEDEPIYEAVRNANFEPIIMAFDIEAHNADSSAVVIDTTPLFTSDVPALGLQQSRREQYQVRSLDGDRTFFERAASYPENIEVRNVLTYNAQEPPSNASTNSISVKMNHSMVLLPEEPMQARLCDERVGYFNVEQVDYGRDEHRAVERCYITRWRLEPSDPEAYANGELVEPVEPIVFYIDRATPERYREYLKQGVEDWQVAFEAAGFKNAIIAKDAPTEEEDPDYSPEDIRYSVIRYFPSEIPNAYGPHVHDPRSGEILKSHIGWYHNVANLLRNWYFIQTAAANPDARAVNFDDDVMGELIRFVSAHEVGHTLGLPHNWGSSHAVPVDSLRSPTYTSENGTAASIMDYARFNYIAQPGDGVDSFDPKVGPYDTWSVKWGYSVLPEYDSPDAEEAVLNEWIRERAGEPEYFFGGSNSMGADPRSQREALGDDNMEAGELGIANLERIVPNLIDWTYREGESYEQLDELYGEVVTQWNRYLGHVTRNLGGVFETHKSYDQDGMVYEVVPAEQQQRAMEFLGTYAFDTPEWLLEEDVLRRIENSGTIDRIRNVQVGVVNDVLDPMRIARLVEAEAMHGADEVYTALDLFEGLRANVWSELAQGEPIDAYRRSLQRGYLDRMHYLLNEEPDMPSDALAEYFDLTPVTVEQSDIRPYVRGELRTLEEDIQRALNRTTDRSTELHLQDALSRIESILDA</sequence>
<dbReference type="InterPro" id="IPR033413">
    <property type="entry name" value="DUF5117"/>
</dbReference>
<dbReference type="Proteomes" id="UP000221024">
    <property type="component" value="Unassembled WGS sequence"/>
</dbReference>
<evidence type="ECO:0000256" key="1">
    <source>
        <dbReference type="SAM" id="SignalP"/>
    </source>
</evidence>
<dbReference type="Gene3D" id="3.40.390.10">
    <property type="entry name" value="Collagenase (Catalytic Domain)"/>
    <property type="match status" value="1"/>
</dbReference>
<keyword evidence="6" id="KW-1185">Reference proteome</keyword>
<dbReference type="InterPro" id="IPR034032">
    <property type="entry name" value="Zn_MMP-like_bac"/>
</dbReference>
<evidence type="ECO:0000313" key="6">
    <source>
        <dbReference type="Proteomes" id="UP000221024"/>
    </source>
</evidence>
<feature type="chain" id="PRO_5013803371" evidence="1">
    <location>
        <begin position="26"/>
        <end position="814"/>
    </location>
</feature>
<proteinExistence type="predicted"/>
<name>A0A2H3NXN1_9BACT</name>
<dbReference type="AlphaFoldDB" id="A0A2H3NXN1"/>
<dbReference type="PROSITE" id="PS51257">
    <property type="entry name" value="PROKAR_LIPOPROTEIN"/>
    <property type="match status" value="1"/>
</dbReference>
<dbReference type="EMBL" id="PDEP01000016">
    <property type="protein sequence ID" value="PEN05113.1"/>
    <property type="molecule type" value="Genomic_DNA"/>
</dbReference>
<dbReference type="GO" id="GO:0008237">
    <property type="term" value="F:metallopeptidase activity"/>
    <property type="evidence" value="ECO:0007669"/>
    <property type="project" value="UniProtKB-KW"/>
</dbReference>
<protein>
    <submittedName>
        <fullName evidence="5">Zinc-dependent metalloprotease</fullName>
    </submittedName>
</protein>
<feature type="domain" description="DUF5118" evidence="4">
    <location>
        <begin position="36"/>
        <end position="83"/>
    </location>
</feature>
<keyword evidence="5" id="KW-0482">Metalloprotease</keyword>
<dbReference type="SUPFAM" id="SSF55486">
    <property type="entry name" value="Metalloproteases ('zincins'), catalytic domain"/>
    <property type="match status" value="1"/>
</dbReference>
<evidence type="ECO:0000313" key="5">
    <source>
        <dbReference type="EMBL" id="PEN05113.1"/>
    </source>
</evidence>
<dbReference type="InterPro" id="IPR033428">
    <property type="entry name" value="DUF5118"/>
</dbReference>
<feature type="domain" description="DUF5117" evidence="3">
    <location>
        <begin position="91"/>
        <end position="278"/>
    </location>
</feature>
<dbReference type="RefSeq" id="WP_098063255.1">
    <property type="nucleotide sequence ID" value="NZ_PDEP01000016.1"/>
</dbReference>
<comment type="caution">
    <text evidence="5">The sequence shown here is derived from an EMBL/GenBank/DDBJ whole genome shotgun (WGS) entry which is preliminary data.</text>
</comment>
<dbReference type="PANTHER" id="PTHR38478">
    <property type="entry name" value="PEPTIDASE M1A AND M12B"/>
    <property type="match status" value="1"/>
</dbReference>
<dbReference type="PANTHER" id="PTHR38478:SF1">
    <property type="entry name" value="ZINC DEPENDENT METALLOPROTEASE DOMAIN LIPOPROTEIN"/>
    <property type="match status" value="1"/>
</dbReference>
<accession>A0A2H3NXN1</accession>
<dbReference type="GO" id="GO:0006508">
    <property type="term" value="P:proteolysis"/>
    <property type="evidence" value="ECO:0007669"/>
    <property type="project" value="UniProtKB-KW"/>
</dbReference>
<dbReference type="Pfam" id="PF17162">
    <property type="entry name" value="DUF5118"/>
    <property type="match status" value="1"/>
</dbReference>
<keyword evidence="5" id="KW-0645">Protease</keyword>
<dbReference type="Pfam" id="PF16313">
    <property type="entry name" value="DUF4953"/>
    <property type="match status" value="1"/>
</dbReference>
<feature type="signal peptide" evidence="1">
    <location>
        <begin position="1"/>
        <end position="25"/>
    </location>
</feature>
<dbReference type="Pfam" id="PF17148">
    <property type="entry name" value="DUF5117"/>
    <property type="match status" value="1"/>
</dbReference>
<feature type="domain" description="EcxA zinc-binding" evidence="2">
    <location>
        <begin position="412"/>
        <end position="720"/>
    </location>
</feature>
<dbReference type="InterPro" id="IPR024079">
    <property type="entry name" value="MetalloPept_cat_dom_sf"/>
</dbReference>
<dbReference type="OrthoDB" id="9776599at2"/>